<dbReference type="InterPro" id="IPR025134">
    <property type="entry name" value="DUF4059"/>
</dbReference>
<proteinExistence type="predicted"/>
<keyword evidence="1" id="KW-0812">Transmembrane</keyword>
<organism evidence="2 3">
    <name type="scientific">Lactococcus nasutitermitis</name>
    <dbReference type="NCBI Taxonomy" id="1652957"/>
    <lineage>
        <taxon>Bacteria</taxon>
        <taxon>Bacillati</taxon>
        <taxon>Bacillota</taxon>
        <taxon>Bacilli</taxon>
        <taxon>Lactobacillales</taxon>
        <taxon>Streptococcaceae</taxon>
        <taxon>Lactococcus</taxon>
    </lineage>
</organism>
<dbReference type="RefSeq" id="WP_213534928.1">
    <property type="nucleotide sequence ID" value="NZ_BOVQ01000004.1"/>
</dbReference>
<accession>A0ABV9JFV2</accession>
<dbReference type="Pfam" id="PF13268">
    <property type="entry name" value="DUF4059"/>
    <property type="match status" value="1"/>
</dbReference>
<sequence>MMTLVLQFYLKGLLISALLVLVVSAFYAFTYLVRHSNQPHSVKRNRILDLILIDILTIPILSFAMLGLLIILRIRHL</sequence>
<protein>
    <submittedName>
        <fullName evidence="2">DUF4059 family protein</fullName>
    </submittedName>
</protein>
<gene>
    <name evidence="2" type="ORF">ACFO26_05625</name>
</gene>
<evidence type="ECO:0000313" key="3">
    <source>
        <dbReference type="Proteomes" id="UP001595987"/>
    </source>
</evidence>
<keyword evidence="1" id="KW-1133">Transmembrane helix</keyword>
<feature type="transmembrane region" description="Helical" evidence="1">
    <location>
        <begin position="12"/>
        <end position="30"/>
    </location>
</feature>
<reference evidence="3" key="1">
    <citation type="journal article" date="2019" name="Int. J. Syst. Evol. Microbiol.">
        <title>The Global Catalogue of Microorganisms (GCM) 10K type strain sequencing project: providing services to taxonomists for standard genome sequencing and annotation.</title>
        <authorList>
            <consortium name="The Broad Institute Genomics Platform"/>
            <consortium name="The Broad Institute Genome Sequencing Center for Infectious Disease"/>
            <person name="Wu L."/>
            <person name="Ma J."/>
        </authorList>
    </citation>
    <scope>NUCLEOTIDE SEQUENCE [LARGE SCALE GENOMIC DNA]</scope>
    <source>
        <strain evidence="3">CCUG 63287</strain>
    </source>
</reference>
<feature type="transmembrane region" description="Helical" evidence="1">
    <location>
        <begin position="50"/>
        <end position="72"/>
    </location>
</feature>
<keyword evidence="1" id="KW-0472">Membrane</keyword>
<evidence type="ECO:0000256" key="1">
    <source>
        <dbReference type="SAM" id="Phobius"/>
    </source>
</evidence>
<comment type="caution">
    <text evidence="2">The sequence shown here is derived from an EMBL/GenBank/DDBJ whole genome shotgun (WGS) entry which is preliminary data.</text>
</comment>
<name>A0ABV9JFV2_9LACT</name>
<dbReference type="Proteomes" id="UP001595987">
    <property type="component" value="Unassembled WGS sequence"/>
</dbReference>
<evidence type="ECO:0000313" key="2">
    <source>
        <dbReference type="EMBL" id="MFC4652385.1"/>
    </source>
</evidence>
<keyword evidence="3" id="KW-1185">Reference proteome</keyword>
<dbReference type="EMBL" id="JBHSGD010000005">
    <property type="protein sequence ID" value="MFC4652385.1"/>
    <property type="molecule type" value="Genomic_DNA"/>
</dbReference>